<feature type="compositionally biased region" description="Polar residues" evidence="1">
    <location>
        <begin position="33"/>
        <end position="52"/>
    </location>
</feature>
<keyword evidence="3" id="KW-1185">Reference proteome</keyword>
<proteinExistence type="predicted"/>
<feature type="region of interest" description="Disordered" evidence="1">
    <location>
        <begin position="29"/>
        <end position="52"/>
    </location>
</feature>
<sequence>MSSFTIDFLQKTEIGTVHVARTHRRSVDRVATPNATMHPSSCATHPTSQSNPNHQRLAILSHANGNTMRNCVLGAPSTLLRNALFMTIWQPYCA</sequence>
<organism evidence="2 3">
    <name type="scientific">Leptosia nina</name>
    <dbReference type="NCBI Taxonomy" id="320188"/>
    <lineage>
        <taxon>Eukaryota</taxon>
        <taxon>Metazoa</taxon>
        <taxon>Ecdysozoa</taxon>
        <taxon>Arthropoda</taxon>
        <taxon>Hexapoda</taxon>
        <taxon>Insecta</taxon>
        <taxon>Pterygota</taxon>
        <taxon>Neoptera</taxon>
        <taxon>Endopterygota</taxon>
        <taxon>Lepidoptera</taxon>
        <taxon>Glossata</taxon>
        <taxon>Ditrysia</taxon>
        <taxon>Papilionoidea</taxon>
        <taxon>Pieridae</taxon>
        <taxon>Pierinae</taxon>
        <taxon>Leptosia</taxon>
    </lineage>
</organism>
<reference evidence="2 3" key="1">
    <citation type="submission" date="2023-11" db="EMBL/GenBank/DDBJ databases">
        <authorList>
            <person name="Okamura Y."/>
        </authorList>
    </citation>
    <scope>NUCLEOTIDE SEQUENCE [LARGE SCALE GENOMIC DNA]</scope>
</reference>
<protein>
    <submittedName>
        <fullName evidence="2">Uncharacterized protein</fullName>
    </submittedName>
</protein>
<comment type="caution">
    <text evidence="2">The sequence shown here is derived from an EMBL/GenBank/DDBJ whole genome shotgun (WGS) entry which is preliminary data.</text>
</comment>
<name>A0AAV1JTA2_9NEOP</name>
<accession>A0AAV1JTA2</accession>
<evidence type="ECO:0000313" key="3">
    <source>
        <dbReference type="Proteomes" id="UP001497472"/>
    </source>
</evidence>
<evidence type="ECO:0000313" key="2">
    <source>
        <dbReference type="EMBL" id="CAK1551318.1"/>
    </source>
</evidence>
<dbReference type="EMBL" id="CAVLEF010000122">
    <property type="protein sequence ID" value="CAK1551318.1"/>
    <property type="molecule type" value="Genomic_DNA"/>
</dbReference>
<dbReference type="AlphaFoldDB" id="A0AAV1JTA2"/>
<evidence type="ECO:0000256" key="1">
    <source>
        <dbReference type="SAM" id="MobiDB-lite"/>
    </source>
</evidence>
<dbReference type="Proteomes" id="UP001497472">
    <property type="component" value="Unassembled WGS sequence"/>
</dbReference>
<gene>
    <name evidence="2" type="ORF">LNINA_LOCUS10471</name>
</gene>